<reference evidence="1" key="3">
    <citation type="submission" date="2025-08" db="UniProtKB">
        <authorList>
            <consortium name="Ensembl"/>
        </authorList>
    </citation>
    <scope>IDENTIFICATION</scope>
</reference>
<dbReference type="Ensembl" id="ENSGGOT00000051232.1">
    <property type="protein sequence ID" value="ENSGGOP00000030290.1"/>
    <property type="gene ID" value="ENSGGOG00000043433.1"/>
</dbReference>
<reference evidence="2" key="1">
    <citation type="submission" date="2011-05" db="EMBL/GenBank/DDBJ databases">
        <title>Insights into the evolution of the great apes provided by the gorilla genome.</title>
        <authorList>
            <person name="Scally A."/>
        </authorList>
    </citation>
    <scope>NUCLEOTIDE SEQUENCE [LARGE SCALE GENOMIC DNA]</scope>
</reference>
<dbReference type="GeneTree" id="ENSGT00910000147341"/>
<dbReference type="Bgee" id="ENSGGOG00000043433">
    <property type="expression patterns" value="Expressed in prefrontal cortex and 5 other cell types or tissues"/>
</dbReference>
<keyword evidence="2" id="KW-1185">Reference proteome</keyword>
<dbReference type="InParanoid" id="A0A2I2Y5W0"/>
<evidence type="ECO:0000313" key="2">
    <source>
        <dbReference type="Proteomes" id="UP000001519"/>
    </source>
</evidence>
<dbReference type="EMBL" id="CABD030110881">
    <property type="status" value="NOT_ANNOTATED_CDS"/>
    <property type="molecule type" value="Genomic_DNA"/>
</dbReference>
<reference evidence="1 2" key="2">
    <citation type="journal article" date="2012" name="Nature">
        <title>Insights into hominid evolution from the gorilla genome sequence.</title>
        <authorList>
            <person name="Scally A."/>
            <person name="Dutheil J.Y."/>
            <person name="Hillier L.W."/>
            <person name="Jordan G.E."/>
            <person name="Goodhead I."/>
            <person name="Herrero J."/>
            <person name="Hobolth A."/>
            <person name="Lappalainen T."/>
            <person name="Mailund T."/>
            <person name="Marques-Bonet T."/>
            <person name="McCarthy S."/>
            <person name="Montgomery S.H."/>
            <person name="Schwalie P.C."/>
            <person name="Tang Y.A."/>
            <person name="Ward M.C."/>
            <person name="Xue Y."/>
            <person name="Yngvadottir B."/>
            <person name="Alkan C."/>
            <person name="Andersen L.N."/>
            <person name="Ayub Q."/>
            <person name="Ball E.V."/>
            <person name="Beal K."/>
            <person name="Bradley B.J."/>
            <person name="Chen Y."/>
            <person name="Clee C.M."/>
            <person name="Fitzgerald S."/>
            <person name="Graves T.A."/>
            <person name="Gu Y."/>
            <person name="Heath P."/>
            <person name="Heger A."/>
            <person name="Karakoc E."/>
            <person name="Kolb-Kokocinski A."/>
            <person name="Laird G.K."/>
            <person name="Lunter G."/>
            <person name="Meader S."/>
            <person name="Mort M."/>
            <person name="Mullikin J.C."/>
            <person name="Munch K."/>
            <person name="O'Connor T.D."/>
            <person name="Phillips A.D."/>
            <person name="Prado-Martinez J."/>
            <person name="Rogers A.S."/>
            <person name="Sajjadian S."/>
            <person name="Schmidt D."/>
            <person name="Shaw K."/>
            <person name="Simpson J.T."/>
            <person name="Stenson P.D."/>
            <person name="Turner D.J."/>
            <person name="Vigilant L."/>
            <person name="Vilella A.J."/>
            <person name="Whitener W."/>
            <person name="Zhu B."/>
            <person name="Cooper D.N."/>
            <person name="de Jong P."/>
            <person name="Dermitzakis E.T."/>
            <person name="Eichler E.E."/>
            <person name="Flicek P."/>
            <person name="Goldman N."/>
            <person name="Mundy N.I."/>
            <person name="Ning Z."/>
            <person name="Odom D.T."/>
            <person name="Ponting C.P."/>
            <person name="Quail M.A."/>
            <person name="Ryder O.A."/>
            <person name="Searle S.M."/>
            <person name="Warren W.C."/>
            <person name="Wilson R.K."/>
            <person name="Schierup M.H."/>
            <person name="Rogers J."/>
            <person name="Tyler-Smith C."/>
            <person name="Durbin R."/>
        </authorList>
    </citation>
    <scope>NUCLEOTIDE SEQUENCE [LARGE SCALE GENOMIC DNA]</scope>
</reference>
<reference evidence="1" key="4">
    <citation type="submission" date="2025-09" db="UniProtKB">
        <authorList>
            <consortium name="Ensembl"/>
        </authorList>
    </citation>
    <scope>IDENTIFICATION</scope>
</reference>
<dbReference type="AlphaFoldDB" id="A0A2I2Y5W0"/>
<protein>
    <submittedName>
        <fullName evidence="1">Uncharacterized protein</fullName>
    </submittedName>
</protein>
<accession>A0A2I2Y5W0</accession>
<dbReference type="Proteomes" id="UP000001519">
    <property type="component" value="Chromosome 19"/>
</dbReference>
<proteinExistence type="predicted"/>
<evidence type="ECO:0000313" key="1">
    <source>
        <dbReference type="Ensembl" id="ENSGGOP00000030290.1"/>
    </source>
</evidence>
<dbReference type="OMA" id="CDTHIFS"/>
<sequence length="128" mass="14270">MQCLAWDPENRRSAALRLLVNAQLGGGVSLPPTPPYPLFCDTHIFSSLFLSLLKGSFLRRQFSYCFYRMVLVLFPSHPPLSLSAPSKCLRIPPLPWGWVTAPRLRSHPSVTGRAVLERKPSVVAERGA</sequence>
<organism evidence="1 2">
    <name type="scientific">Gorilla gorilla gorilla</name>
    <name type="common">Western lowland gorilla</name>
    <dbReference type="NCBI Taxonomy" id="9595"/>
    <lineage>
        <taxon>Eukaryota</taxon>
        <taxon>Metazoa</taxon>
        <taxon>Chordata</taxon>
        <taxon>Craniata</taxon>
        <taxon>Vertebrata</taxon>
        <taxon>Euteleostomi</taxon>
        <taxon>Mammalia</taxon>
        <taxon>Eutheria</taxon>
        <taxon>Euarchontoglires</taxon>
        <taxon>Primates</taxon>
        <taxon>Haplorrhini</taxon>
        <taxon>Catarrhini</taxon>
        <taxon>Hominidae</taxon>
        <taxon>Gorilla</taxon>
    </lineage>
</organism>
<name>A0A2I2Y5W0_GORGO</name>